<gene>
    <name evidence="7" type="ORF">EsVE80_22400</name>
</gene>
<evidence type="ECO:0000256" key="4">
    <source>
        <dbReference type="ARBA" id="ARBA00023139"/>
    </source>
</evidence>
<keyword evidence="2 6" id="KW-0732">Signal</keyword>
<keyword evidence="3" id="KW-0472">Membrane</keyword>
<protein>
    <submittedName>
        <fullName evidence="7">Sugar ABC transporter substrate-binding protein</fullName>
    </submittedName>
</protein>
<dbReference type="RefSeq" id="WP_173103825.1">
    <property type="nucleotide sequence ID" value="NZ_AP022822.1"/>
</dbReference>
<feature type="signal peptide" evidence="6">
    <location>
        <begin position="1"/>
        <end position="21"/>
    </location>
</feature>
<feature type="chain" id="PRO_5038403131" evidence="6">
    <location>
        <begin position="22"/>
        <end position="425"/>
    </location>
</feature>
<evidence type="ECO:0000256" key="3">
    <source>
        <dbReference type="ARBA" id="ARBA00023136"/>
    </source>
</evidence>
<dbReference type="AlphaFoldDB" id="A0A679IT28"/>
<dbReference type="Pfam" id="PF13416">
    <property type="entry name" value="SBP_bac_8"/>
    <property type="match status" value="1"/>
</dbReference>
<keyword evidence="4" id="KW-0564">Palmitate</keyword>
<evidence type="ECO:0000256" key="6">
    <source>
        <dbReference type="SAM" id="SignalP"/>
    </source>
</evidence>
<dbReference type="PROSITE" id="PS51257">
    <property type="entry name" value="PROKAR_LIPOPROTEIN"/>
    <property type="match status" value="1"/>
</dbReference>
<dbReference type="EMBL" id="AP022822">
    <property type="protein sequence ID" value="BCA86717.1"/>
    <property type="molecule type" value="Genomic_DNA"/>
</dbReference>
<dbReference type="Gene3D" id="3.40.190.10">
    <property type="entry name" value="Periplasmic binding protein-like II"/>
    <property type="match status" value="1"/>
</dbReference>
<dbReference type="PANTHER" id="PTHR43649">
    <property type="entry name" value="ARABINOSE-BINDING PROTEIN-RELATED"/>
    <property type="match status" value="1"/>
</dbReference>
<dbReference type="InterPro" id="IPR006059">
    <property type="entry name" value="SBP"/>
</dbReference>
<evidence type="ECO:0000256" key="5">
    <source>
        <dbReference type="ARBA" id="ARBA00023288"/>
    </source>
</evidence>
<keyword evidence="1" id="KW-1003">Cell membrane</keyword>
<organism evidence="7 8">
    <name type="scientific">Enterococcus saigonensis</name>
    <dbReference type="NCBI Taxonomy" id="1805431"/>
    <lineage>
        <taxon>Bacteria</taxon>
        <taxon>Bacillati</taxon>
        <taxon>Bacillota</taxon>
        <taxon>Bacilli</taxon>
        <taxon>Lactobacillales</taxon>
        <taxon>Enterococcaceae</taxon>
        <taxon>Enterococcus</taxon>
    </lineage>
</organism>
<evidence type="ECO:0000256" key="2">
    <source>
        <dbReference type="ARBA" id="ARBA00022729"/>
    </source>
</evidence>
<keyword evidence="8" id="KW-1185">Reference proteome</keyword>
<keyword evidence="5" id="KW-0449">Lipoprotein</keyword>
<sequence length="425" mass="47508">MKAKKIASVLLLAGACLAVMTGCGKGSSNSSSGGSNSKEITFWNPFTGADNSNLKKMIDEYNSTNPDFKIKNVSLKEGDMYAKIPTVVNSGKNIPDLNIVHAERIKQYKDNDMLETYDDILADFSDINEKNYVAEAWKLGEIDGKRYSLPLDIHNWGTYYNKELLEKYAPNALEDNILTIDEIKEAGEKAKSDKIRGVAVTWVKPNVLSLMKQEGGQLTEDGTNPTLDTKAMEAALGTWADLYKEGVTTKDGEDPTQLFLAGKLLFFPEGIWMKNNIKDAKFEWGLTNSPQISDDPTKIVNWASSHQFVMFKNKDRSAEKTKGIMEFINWLRTNSLEWAKAGQNPATLAITEEAEYKEMPQSFFLNTPAEQASLSIFDYKYNGYVSEYLDAHGFDTIFGKVSIKDTTSGMQKEVVDKIKKDSSNK</sequence>
<accession>A0A679IT28</accession>
<evidence type="ECO:0000313" key="8">
    <source>
        <dbReference type="Proteomes" id="UP000502998"/>
    </source>
</evidence>
<evidence type="ECO:0000313" key="7">
    <source>
        <dbReference type="EMBL" id="BCA86717.1"/>
    </source>
</evidence>
<dbReference type="InterPro" id="IPR050490">
    <property type="entry name" value="Bact_solute-bd_prot1"/>
</dbReference>
<evidence type="ECO:0000256" key="1">
    <source>
        <dbReference type="ARBA" id="ARBA00022475"/>
    </source>
</evidence>
<dbReference type="Proteomes" id="UP000502998">
    <property type="component" value="Chromosome"/>
</dbReference>
<name>A0A679IT28_9ENTE</name>
<dbReference type="PANTHER" id="PTHR43649:SF33">
    <property type="entry name" value="POLYGALACTURONAN_RHAMNOGALACTURONAN-BINDING PROTEIN YTCQ"/>
    <property type="match status" value="1"/>
</dbReference>
<dbReference type="SUPFAM" id="SSF53850">
    <property type="entry name" value="Periplasmic binding protein-like II"/>
    <property type="match status" value="1"/>
</dbReference>
<reference evidence="7 8" key="1">
    <citation type="submission" date="2020-02" db="EMBL/GenBank/DDBJ databases">
        <title>Characterization of vanA genotype vancomycin-resistant Enterococcus saigonensis VE80.</title>
        <authorList>
            <person name="Harada T."/>
            <person name="Motooka D."/>
            <person name="Nakamura S."/>
            <person name="Yamamoto Y."/>
            <person name="Kawahara R."/>
            <person name="Kawatsu K."/>
        </authorList>
    </citation>
    <scope>NUCLEOTIDE SEQUENCE [LARGE SCALE GENOMIC DNA]</scope>
    <source>
        <strain evidence="7 8">VE80</strain>
    </source>
</reference>
<dbReference type="KEGG" id="esg:EsVE80_22400"/>
<proteinExistence type="predicted"/>